<feature type="compositionally biased region" description="Low complexity" evidence="3">
    <location>
        <begin position="106"/>
        <end position="132"/>
    </location>
</feature>
<comment type="subcellular location">
    <subcellularLocation>
        <location evidence="1">Nucleus</location>
    </subcellularLocation>
</comment>
<dbReference type="AlphaFoldDB" id="A0A8H3A130"/>
<sequence>METSRIRAEFGSLSADLSLHHQTSFQQPLLGVITPARARQQNDKHAEIDDRVYVMQSSGPTARDVNSRKKCDETKPQCLRCLSSGRNCSYEYVQYPESESHRVMRTKPGPRTTTRTSSGLTSSSSSAVSGDSAALLPAPSISQDSAVFAHSNLSETWRIGTYPHSSPATPWGVVKSTFLTSATLTPFDISSIGPLSAPLDARLPNVAPQVHGVVTTTPGITSQTLVTYNLQCDEGYDNDPEGIRELLLIAPAMDKNVQDNSLPFVLQCYSEWAIVRVFEPLKLVSFMRDQVIQHFSSEDTRIKTILIANVMNKFGKHLKIDGGERSILDRLALAVRKSGTHFISTPTVPTLDRENAMRILDSMLEIFSLRTVTQSMATCFQSLDDAAPIFRRACTEPPGQPIDLTSILLNPNLNLRHFVTTDIVTTVIAGLPTYFQYKVPFSLELCEQMYHMQDEVGLQWLHGFPDQFVMLIAWINSLRETPGAGDNAELIGWIENTIPQIRLATSQSSDPVLRIGRMVVQECWRWAVYIYLYMALCEANACDPRVVRAQKGFMRLVRAVAPARSPDAFLFTPIVVAGYATIEEQDRNVIRQRILGLPECAVPGTVGNDFMLMLEDVWARTMAEGRVAVWSDSRLATFRVTGR</sequence>
<dbReference type="PANTHER" id="PTHR37534">
    <property type="entry name" value="TRANSCRIPTIONAL ACTIVATOR PROTEIN UGA3"/>
    <property type="match status" value="1"/>
</dbReference>
<dbReference type="InterPro" id="IPR036864">
    <property type="entry name" value="Zn2-C6_fun-type_DNA-bd_sf"/>
</dbReference>
<dbReference type="EMBL" id="CAJMWS010000140">
    <property type="protein sequence ID" value="CAE6371393.1"/>
    <property type="molecule type" value="Genomic_DNA"/>
</dbReference>
<evidence type="ECO:0000313" key="5">
    <source>
        <dbReference type="Proteomes" id="UP000663846"/>
    </source>
</evidence>
<protein>
    <submittedName>
        <fullName evidence="4">Uncharacterized protein</fullName>
    </submittedName>
</protein>
<evidence type="ECO:0000256" key="3">
    <source>
        <dbReference type="SAM" id="MobiDB-lite"/>
    </source>
</evidence>
<comment type="caution">
    <text evidence="4">The sequence shown here is derived from an EMBL/GenBank/DDBJ whole genome shotgun (WGS) entry which is preliminary data.</text>
</comment>
<dbReference type="InterPro" id="IPR021858">
    <property type="entry name" value="Fun_TF"/>
</dbReference>
<dbReference type="Proteomes" id="UP000663846">
    <property type="component" value="Unassembled WGS sequence"/>
</dbReference>
<gene>
    <name evidence="4" type="ORF">RDB_LOCUS26514</name>
</gene>
<keyword evidence="2" id="KW-0539">Nucleus</keyword>
<evidence type="ECO:0000256" key="2">
    <source>
        <dbReference type="ARBA" id="ARBA00023242"/>
    </source>
</evidence>
<feature type="region of interest" description="Disordered" evidence="3">
    <location>
        <begin position="99"/>
        <end position="132"/>
    </location>
</feature>
<reference evidence="4" key="1">
    <citation type="submission" date="2021-01" db="EMBL/GenBank/DDBJ databases">
        <authorList>
            <person name="Kaushik A."/>
        </authorList>
    </citation>
    <scope>NUCLEOTIDE SEQUENCE</scope>
    <source>
        <strain evidence="4">AG1-1C</strain>
    </source>
</reference>
<name>A0A8H3A130_9AGAM</name>
<dbReference type="CDD" id="cd00067">
    <property type="entry name" value="GAL4"/>
    <property type="match status" value="1"/>
</dbReference>
<accession>A0A8H3A130</accession>
<dbReference type="PANTHER" id="PTHR37534:SF46">
    <property type="entry name" value="ZN(II)2CYS6 TRANSCRIPTION FACTOR (EUROFUNG)"/>
    <property type="match status" value="1"/>
</dbReference>
<evidence type="ECO:0000313" key="4">
    <source>
        <dbReference type="EMBL" id="CAE6371393.1"/>
    </source>
</evidence>
<dbReference type="GO" id="GO:0000981">
    <property type="term" value="F:DNA-binding transcription factor activity, RNA polymerase II-specific"/>
    <property type="evidence" value="ECO:0007669"/>
    <property type="project" value="InterPro"/>
</dbReference>
<dbReference type="SUPFAM" id="SSF57701">
    <property type="entry name" value="Zn2/Cys6 DNA-binding domain"/>
    <property type="match status" value="1"/>
</dbReference>
<dbReference type="GO" id="GO:0005634">
    <property type="term" value="C:nucleus"/>
    <property type="evidence" value="ECO:0007669"/>
    <property type="project" value="UniProtKB-SubCell"/>
</dbReference>
<proteinExistence type="predicted"/>
<dbReference type="GO" id="GO:0008270">
    <property type="term" value="F:zinc ion binding"/>
    <property type="evidence" value="ECO:0007669"/>
    <property type="project" value="InterPro"/>
</dbReference>
<organism evidence="4 5">
    <name type="scientific">Rhizoctonia solani</name>
    <dbReference type="NCBI Taxonomy" id="456999"/>
    <lineage>
        <taxon>Eukaryota</taxon>
        <taxon>Fungi</taxon>
        <taxon>Dikarya</taxon>
        <taxon>Basidiomycota</taxon>
        <taxon>Agaricomycotina</taxon>
        <taxon>Agaricomycetes</taxon>
        <taxon>Cantharellales</taxon>
        <taxon>Ceratobasidiaceae</taxon>
        <taxon>Rhizoctonia</taxon>
    </lineage>
</organism>
<evidence type="ECO:0000256" key="1">
    <source>
        <dbReference type="ARBA" id="ARBA00004123"/>
    </source>
</evidence>
<dbReference type="Pfam" id="PF11951">
    <property type="entry name" value="Fungal_trans_2"/>
    <property type="match status" value="1"/>
</dbReference>
<dbReference type="InterPro" id="IPR001138">
    <property type="entry name" value="Zn2Cys6_DnaBD"/>
</dbReference>